<comment type="caution">
    <text evidence="2">The sequence shown here is derived from an EMBL/GenBank/DDBJ whole genome shotgun (WGS) entry which is preliminary data.</text>
</comment>
<organism evidence="2 3">
    <name type="scientific">Candidatus Iainarchaeum sp</name>
    <dbReference type="NCBI Taxonomy" id="3101447"/>
    <lineage>
        <taxon>Archaea</taxon>
        <taxon>Candidatus Iainarchaeota</taxon>
        <taxon>Candidatus Iainarchaeia</taxon>
        <taxon>Candidatus Iainarchaeales</taxon>
        <taxon>Candidatus Iainarchaeaceae</taxon>
        <taxon>Candidatus Iainarchaeum</taxon>
    </lineage>
</organism>
<dbReference type="SUPFAM" id="SSF143100">
    <property type="entry name" value="TTHA1013/TTHA0281-like"/>
    <property type="match status" value="1"/>
</dbReference>
<dbReference type="PANTHER" id="PTHR34504">
    <property type="entry name" value="ANTITOXIN HICB"/>
    <property type="match status" value="1"/>
</dbReference>
<dbReference type="InterPro" id="IPR031807">
    <property type="entry name" value="HicB-like"/>
</dbReference>
<name>A0A8T3YK60_9ARCH</name>
<evidence type="ECO:0000313" key="2">
    <source>
        <dbReference type="EMBL" id="MBI4210182.1"/>
    </source>
</evidence>
<accession>A0A8T3YK60</accession>
<dbReference type="Proteomes" id="UP000732298">
    <property type="component" value="Unassembled WGS sequence"/>
</dbReference>
<protein>
    <submittedName>
        <fullName evidence="2">Type II toxin-antitoxin system HicB family antitoxin</fullName>
    </submittedName>
</protein>
<sequence length="73" mass="8221">MKKTFNVVIEKDEDGIYVGSVPELPGCHTQGATLKELNENIVEAIEAYLESIDNEERPVTKFLKMQKVEVALQ</sequence>
<gene>
    <name evidence="2" type="ORF">HY544_01590</name>
</gene>
<dbReference type="Gene3D" id="3.30.160.250">
    <property type="match status" value="1"/>
</dbReference>
<dbReference type="AlphaFoldDB" id="A0A8T3YK60"/>
<feature type="domain" description="HicB-like antitoxin of toxin-antitoxin system" evidence="1">
    <location>
        <begin position="5"/>
        <end position="61"/>
    </location>
</feature>
<dbReference type="InterPro" id="IPR035069">
    <property type="entry name" value="TTHA1013/TTHA0281-like"/>
</dbReference>
<dbReference type="PANTHER" id="PTHR34504:SF2">
    <property type="entry name" value="UPF0150 PROTEIN SSL0259"/>
    <property type="match status" value="1"/>
</dbReference>
<dbReference type="InterPro" id="IPR051404">
    <property type="entry name" value="TA_system_antitoxin"/>
</dbReference>
<reference evidence="2" key="1">
    <citation type="submission" date="2020-07" db="EMBL/GenBank/DDBJ databases">
        <title>Huge and variable diversity of episymbiotic CPR bacteria and DPANN archaea in groundwater ecosystems.</title>
        <authorList>
            <person name="He C.Y."/>
            <person name="Keren R."/>
            <person name="Whittaker M."/>
            <person name="Farag I.F."/>
            <person name="Doudna J."/>
            <person name="Cate J.H.D."/>
            <person name="Banfield J.F."/>
        </authorList>
    </citation>
    <scope>NUCLEOTIDE SEQUENCE</scope>
    <source>
        <strain evidence="2">NC_groundwater_1296_Ag_S-0.2um_52_80</strain>
    </source>
</reference>
<dbReference type="EMBL" id="JACQPB010000022">
    <property type="protein sequence ID" value="MBI4210182.1"/>
    <property type="molecule type" value="Genomic_DNA"/>
</dbReference>
<dbReference type="Pfam" id="PF15919">
    <property type="entry name" value="HicB_lk_antitox"/>
    <property type="match status" value="1"/>
</dbReference>
<evidence type="ECO:0000259" key="1">
    <source>
        <dbReference type="Pfam" id="PF15919"/>
    </source>
</evidence>
<evidence type="ECO:0000313" key="3">
    <source>
        <dbReference type="Proteomes" id="UP000732298"/>
    </source>
</evidence>
<proteinExistence type="predicted"/>